<reference evidence="2 3" key="1">
    <citation type="submission" date="2014-02" db="EMBL/GenBank/DDBJ databases">
        <authorList>
            <person name="Sears C."/>
            <person name="Carroll K."/>
            <person name="Sack B.R."/>
            <person name="Qadri F."/>
            <person name="Myers L.L."/>
            <person name="Chung G.-T."/>
            <person name="Escheverria P."/>
            <person name="Fraser C.M."/>
            <person name="Sadzewicz L."/>
            <person name="Shefchek K.A."/>
            <person name="Tallon L."/>
            <person name="Das S.P."/>
            <person name="Daugherty S."/>
            <person name="Mongodin E.F."/>
        </authorList>
    </citation>
    <scope>NUCLEOTIDE SEQUENCE [LARGE SCALE GENOMIC DNA]</scope>
    <source>
        <strain evidence="2 3">1007-1-F #10</strain>
    </source>
</reference>
<feature type="chain" id="PRO_5042970929" description="Lipoprotein" evidence="1">
    <location>
        <begin position="28"/>
        <end position="44"/>
    </location>
</feature>
<dbReference type="Proteomes" id="UP000022433">
    <property type="component" value="Unassembled WGS sequence"/>
</dbReference>
<feature type="signal peptide" evidence="1">
    <location>
        <begin position="1"/>
        <end position="27"/>
    </location>
</feature>
<sequence>MYRLAKFLSKCFLLLMLLSSCSQVSSAEETLFSVPTDMALMKIR</sequence>
<gene>
    <name evidence="2" type="ORF">M104_0263</name>
</gene>
<dbReference type="EMBL" id="JGEA01000003">
    <property type="protein sequence ID" value="EYA16619.1"/>
    <property type="molecule type" value="Genomic_DNA"/>
</dbReference>
<protein>
    <recommendedName>
        <fullName evidence="4">Lipoprotein</fullName>
    </recommendedName>
</protein>
<proteinExistence type="predicted"/>
<dbReference type="PROSITE" id="PS51257">
    <property type="entry name" value="PROKAR_LIPOPROTEIN"/>
    <property type="match status" value="1"/>
</dbReference>
<evidence type="ECO:0000313" key="3">
    <source>
        <dbReference type="Proteomes" id="UP000022433"/>
    </source>
</evidence>
<dbReference type="AlphaFoldDB" id="A0AAN4N3E4"/>
<evidence type="ECO:0000256" key="1">
    <source>
        <dbReference type="SAM" id="SignalP"/>
    </source>
</evidence>
<accession>A0AAN4N3E4</accession>
<keyword evidence="1" id="KW-0732">Signal</keyword>
<organism evidence="2 3">
    <name type="scientific">Bacteroides fragilis str. 1007-1-F #10</name>
    <dbReference type="NCBI Taxonomy" id="1339295"/>
    <lineage>
        <taxon>Bacteria</taxon>
        <taxon>Pseudomonadati</taxon>
        <taxon>Bacteroidota</taxon>
        <taxon>Bacteroidia</taxon>
        <taxon>Bacteroidales</taxon>
        <taxon>Bacteroidaceae</taxon>
        <taxon>Bacteroides</taxon>
    </lineage>
</organism>
<evidence type="ECO:0008006" key="4">
    <source>
        <dbReference type="Google" id="ProtNLM"/>
    </source>
</evidence>
<name>A0AAN4N3E4_BACFG</name>
<comment type="caution">
    <text evidence="2">The sequence shown here is derived from an EMBL/GenBank/DDBJ whole genome shotgun (WGS) entry which is preliminary data.</text>
</comment>
<evidence type="ECO:0000313" key="2">
    <source>
        <dbReference type="EMBL" id="EYA16619.1"/>
    </source>
</evidence>